<keyword evidence="1" id="KW-0472">Membrane</keyword>
<dbReference type="InterPro" id="IPR002994">
    <property type="entry name" value="Surf1/Shy1"/>
</dbReference>
<proteinExistence type="inferred from homology"/>
<gene>
    <name evidence="2" type="ORF">VEx25_1354</name>
</gene>
<evidence type="ECO:0000313" key="2">
    <source>
        <dbReference type="EMBL" id="EDN57421.1"/>
    </source>
</evidence>
<dbReference type="Pfam" id="PF02104">
    <property type="entry name" value="SURF1"/>
    <property type="match status" value="1"/>
</dbReference>
<accession>A0ABM9WVU5</accession>
<evidence type="ECO:0000256" key="1">
    <source>
        <dbReference type="RuleBase" id="RU363076"/>
    </source>
</evidence>
<keyword evidence="3" id="KW-1185">Reference proteome</keyword>
<keyword evidence="1" id="KW-1003">Cell membrane</keyword>
<organism evidence="2 3">
    <name type="scientific">Vibrio antiquarius (strain Ex25)</name>
    <dbReference type="NCBI Taxonomy" id="150340"/>
    <lineage>
        <taxon>Bacteria</taxon>
        <taxon>Pseudomonadati</taxon>
        <taxon>Pseudomonadota</taxon>
        <taxon>Gammaproteobacteria</taxon>
        <taxon>Vibrionales</taxon>
        <taxon>Vibrionaceae</taxon>
        <taxon>Vibrio</taxon>
        <taxon>Vibrio diabolicus subgroup</taxon>
    </lineage>
</organism>
<name>A0ABM9WVU5_VIBAE</name>
<keyword evidence="1" id="KW-0812">Transmembrane</keyword>
<reference evidence="3" key="1">
    <citation type="submission" date="2006-10" db="EMBL/GenBank/DDBJ databases">
        <authorList>
            <person name="Heidelberg J."/>
            <person name="Sebastian Y."/>
        </authorList>
    </citation>
    <scope>NUCLEOTIDE SEQUENCE [LARGE SCALE GENOMIC DNA]</scope>
    <source>
        <strain evidence="3">EX25</strain>
    </source>
</reference>
<dbReference type="EMBL" id="DS267818">
    <property type="protein sequence ID" value="EDN57421.1"/>
    <property type="molecule type" value="Genomic_DNA"/>
</dbReference>
<sequence length="304" mass="34088">MSLFSGLSGSSRTISISAFARLKIMKSSKRTSVSLNRNTVDIAPPVSSLLLSRQLWLSKRFWVAVGLTVVVFSLLVKLGFWQLERGQEKQALEQAILARADSAYQALGEVLEENDWREGSILGKKVEANVVPQAFPVILLDNQTHQGNVGYLAFQIVSMSDESGTYALLELGFLEGIADRSVLPTVTTLEVSTFISGRLYRKSANPLSSELMPEVGDAIRVQNLNIAQLNQLLNIELMPAVLQPDNLKNWPYDFPWNPLPLNSAKHFGYSIQWFSMAGVFLLLTLIVFVRWQRKLRHMEVKHDI</sequence>
<keyword evidence="1" id="KW-1133">Transmembrane helix</keyword>
<evidence type="ECO:0000313" key="3">
    <source>
        <dbReference type="Proteomes" id="UP000242664"/>
    </source>
</evidence>
<feature type="transmembrane region" description="Helical" evidence="1">
    <location>
        <begin position="271"/>
        <end position="291"/>
    </location>
</feature>
<dbReference type="CDD" id="cd06662">
    <property type="entry name" value="SURF1"/>
    <property type="match status" value="1"/>
</dbReference>
<protein>
    <recommendedName>
        <fullName evidence="1">SURF1-like protein</fullName>
    </recommendedName>
</protein>
<comment type="similarity">
    <text evidence="1">Belongs to the SURF1 family.</text>
</comment>
<dbReference type="Proteomes" id="UP000242664">
    <property type="component" value="Unassembled WGS sequence"/>
</dbReference>
<comment type="subcellular location">
    <subcellularLocation>
        <location evidence="1">Cell membrane</location>
        <topology evidence="1">Multi-pass membrane protein</topology>
    </subcellularLocation>
</comment>
<feature type="transmembrane region" description="Helical" evidence="1">
    <location>
        <begin position="61"/>
        <end position="81"/>
    </location>
</feature>
<dbReference type="PROSITE" id="PS50895">
    <property type="entry name" value="SURF1"/>
    <property type="match status" value="1"/>
</dbReference>